<evidence type="ECO:0000256" key="1">
    <source>
        <dbReference type="SAM" id="Phobius"/>
    </source>
</evidence>
<dbReference type="RefSeq" id="WP_345147556.1">
    <property type="nucleotide sequence ID" value="NZ_BAABEO010000001.1"/>
</dbReference>
<keyword evidence="3" id="KW-1185">Reference proteome</keyword>
<keyword evidence="1" id="KW-0472">Membrane</keyword>
<sequence>MDGIRMKDKAIAAGAIVLTFIVAALLTAFVLGPLLGLTPTFGTALKEVSRLYVVLMASAVVLHFWGIRKRARRERRP</sequence>
<evidence type="ECO:0000313" key="3">
    <source>
        <dbReference type="Proteomes" id="UP001500752"/>
    </source>
</evidence>
<keyword evidence="1" id="KW-1133">Transmembrane helix</keyword>
<evidence type="ECO:0000313" key="2">
    <source>
        <dbReference type="EMBL" id="GAA3665329.1"/>
    </source>
</evidence>
<feature type="transmembrane region" description="Helical" evidence="1">
    <location>
        <begin position="12"/>
        <end position="37"/>
    </location>
</feature>
<feature type="transmembrane region" description="Helical" evidence="1">
    <location>
        <begin position="49"/>
        <end position="67"/>
    </location>
</feature>
<keyword evidence="1" id="KW-0812">Transmembrane</keyword>
<accession>A0ABP7BPE5</accession>
<dbReference type="EMBL" id="BAABEO010000001">
    <property type="protein sequence ID" value="GAA3665329.1"/>
    <property type="molecule type" value="Genomic_DNA"/>
</dbReference>
<comment type="caution">
    <text evidence="2">The sequence shown here is derived from an EMBL/GenBank/DDBJ whole genome shotgun (WGS) entry which is preliminary data.</text>
</comment>
<proteinExistence type="predicted"/>
<protein>
    <recommendedName>
        <fullName evidence="4">DUF4405 domain-containing protein</fullName>
    </recommendedName>
</protein>
<dbReference type="Proteomes" id="UP001500752">
    <property type="component" value="Unassembled WGS sequence"/>
</dbReference>
<reference evidence="3" key="1">
    <citation type="journal article" date="2019" name="Int. J. Syst. Evol. Microbiol.">
        <title>The Global Catalogue of Microorganisms (GCM) 10K type strain sequencing project: providing services to taxonomists for standard genome sequencing and annotation.</title>
        <authorList>
            <consortium name="The Broad Institute Genomics Platform"/>
            <consortium name="The Broad Institute Genome Sequencing Center for Infectious Disease"/>
            <person name="Wu L."/>
            <person name="Ma J."/>
        </authorList>
    </citation>
    <scope>NUCLEOTIDE SEQUENCE [LARGE SCALE GENOMIC DNA]</scope>
    <source>
        <strain evidence="3">JCM 30742</strain>
    </source>
</reference>
<organism evidence="2 3">
    <name type="scientific">Arthrobacter ginkgonis</name>
    <dbReference type="NCBI Taxonomy" id="1630594"/>
    <lineage>
        <taxon>Bacteria</taxon>
        <taxon>Bacillati</taxon>
        <taxon>Actinomycetota</taxon>
        <taxon>Actinomycetes</taxon>
        <taxon>Micrococcales</taxon>
        <taxon>Micrococcaceae</taxon>
        <taxon>Arthrobacter</taxon>
    </lineage>
</organism>
<gene>
    <name evidence="2" type="ORF">GCM10023081_00230</name>
</gene>
<name>A0ABP7BPE5_9MICC</name>
<evidence type="ECO:0008006" key="4">
    <source>
        <dbReference type="Google" id="ProtNLM"/>
    </source>
</evidence>